<keyword evidence="3 7" id="KW-0808">Transferase</keyword>
<comment type="function">
    <text evidence="7">Catalyzes the N-acylation of UDP-3-O-acylglucosamine using 3-hydroxyacyl-ACP as the acyl donor. Is involved in the biosynthesis of lipid A, a phosphorylated glycolipid that anchors the lipopolysaccharide to the outer membrane of the cell.</text>
</comment>
<dbReference type="PANTHER" id="PTHR43378">
    <property type="entry name" value="UDP-3-O-ACYLGLUCOSAMINE N-ACYLTRANSFERASE"/>
    <property type="match status" value="1"/>
</dbReference>
<dbReference type="GO" id="GO:0103118">
    <property type="term" value="F:UDP-3-O-[(3R)-3-hydroxyacyl]-glucosamine N-acyltransferase activity"/>
    <property type="evidence" value="ECO:0007669"/>
    <property type="project" value="UniProtKB-EC"/>
</dbReference>
<dbReference type="InterPro" id="IPR056729">
    <property type="entry name" value="GMPPB_C"/>
</dbReference>
<proteinExistence type="inferred from homology"/>
<evidence type="ECO:0000259" key="8">
    <source>
        <dbReference type="Pfam" id="PF04613"/>
    </source>
</evidence>
<dbReference type="InterPro" id="IPR020573">
    <property type="entry name" value="UDP_GlcNAc_AcTrfase_non-rep"/>
</dbReference>
<keyword evidence="2 7" id="KW-0441">Lipid A biosynthesis</keyword>
<evidence type="ECO:0000256" key="5">
    <source>
        <dbReference type="ARBA" id="ARBA00023098"/>
    </source>
</evidence>
<feature type="domain" description="Mannose-1-phosphate guanyltransferase C-terminal" evidence="9">
    <location>
        <begin position="97"/>
        <end position="177"/>
    </location>
</feature>
<dbReference type="HAMAP" id="MF_00523">
    <property type="entry name" value="LpxD"/>
    <property type="match status" value="1"/>
</dbReference>
<dbReference type="Pfam" id="PF25087">
    <property type="entry name" value="GMPPB_C"/>
    <property type="match status" value="1"/>
</dbReference>
<dbReference type="GO" id="GO:0016410">
    <property type="term" value="F:N-acyltransferase activity"/>
    <property type="evidence" value="ECO:0007669"/>
    <property type="project" value="InterPro"/>
</dbReference>
<sequence>MKLGELASHLGAELRGNPDLEITGVKGIEEAGPTEITFVANPRYTALARSTHAAAVIVEPEFQELSAATLRIKNPYHAFNHALGIFYQPPAYPPGIHPTAVIDPTAQIGLDAHIGAYVVVGPNVRLGPHATLLPHVVLYPGVKTGSHFFAHAHSVVRENCTLGDHVTLENGAIIGADGFGFSKNDKGQWEKIPQSGPVRLGSRVDVQANATIDRATVGATEIGDGTKVDNLVQVGHGSRVGNDSLICAQTGLAGSSVIGNNVILAGQVGIAGHCTVGDGVILTAQSAVSHDVPPGKMISGSPGFDNRIWLRAVTIFQRLPELVKRLDRLEKLVQKHFPAEPAPPAESTKDEPAE</sequence>
<name>A0A2N9LST4_9BACT</name>
<dbReference type="InterPro" id="IPR007691">
    <property type="entry name" value="LpxD"/>
</dbReference>
<dbReference type="EC" id="2.3.1.191" evidence="7"/>
<keyword evidence="1 7" id="KW-0444">Lipid biosynthesis</keyword>
<evidence type="ECO:0000313" key="10">
    <source>
        <dbReference type="EMBL" id="SPE26280.1"/>
    </source>
</evidence>
<dbReference type="OrthoDB" id="9784739at2"/>
<evidence type="ECO:0000256" key="1">
    <source>
        <dbReference type="ARBA" id="ARBA00022516"/>
    </source>
</evidence>
<dbReference type="UniPathway" id="UPA00973"/>
<reference evidence="11" key="1">
    <citation type="submission" date="2018-02" db="EMBL/GenBank/DDBJ databases">
        <authorList>
            <person name="Hausmann B."/>
        </authorList>
    </citation>
    <scope>NUCLEOTIDE SEQUENCE [LARGE SCALE GENOMIC DNA]</scope>
    <source>
        <strain evidence="11">Peat soil MAG SbA5</strain>
    </source>
</reference>
<evidence type="ECO:0000256" key="4">
    <source>
        <dbReference type="ARBA" id="ARBA00022737"/>
    </source>
</evidence>
<comment type="similarity">
    <text evidence="7">Belongs to the transferase hexapeptide repeat family. LpxD subfamily.</text>
</comment>
<dbReference type="NCBIfam" id="NF002060">
    <property type="entry name" value="PRK00892.1"/>
    <property type="match status" value="1"/>
</dbReference>
<dbReference type="PROSITE" id="PS00101">
    <property type="entry name" value="HEXAPEP_TRANSFERASES"/>
    <property type="match status" value="1"/>
</dbReference>
<comment type="subunit">
    <text evidence="7">Homotrimer.</text>
</comment>
<accession>A0A2N9LST4</accession>
<dbReference type="InterPro" id="IPR011004">
    <property type="entry name" value="Trimer_LpxA-like_sf"/>
</dbReference>
<dbReference type="Gene3D" id="2.160.10.10">
    <property type="entry name" value="Hexapeptide repeat proteins"/>
    <property type="match status" value="1"/>
</dbReference>
<protein>
    <recommendedName>
        <fullName evidence="7">UDP-3-O-acylglucosamine N-acyltransferase</fullName>
        <ecNumber evidence="7">2.3.1.191</ecNumber>
    </recommendedName>
</protein>
<keyword evidence="6 7" id="KW-0012">Acyltransferase</keyword>
<evidence type="ECO:0000256" key="3">
    <source>
        <dbReference type="ARBA" id="ARBA00022679"/>
    </source>
</evidence>
<dbReference type="InterPro" id="IPR018357">
    <property type="entry name" value="Hexapep_transf_CS"/>
</dbReference>
<gene>
    <name evidence="7 10" type="primary">lpxD</name>
    <name evidence="10" type="ORF">SBA5_540037</name>
</gene>
<evidence type="ECO:0000256" key="7">
    <source>
        <dbReference type="HAMAP-Rule" id="MF_00523"/>
    </source>
</evidence>
<dbReference type="SUPFAM" id="SSF51161">
    <property type="entry name" value="Trimeric LpxA-like enzymes"/>
    <property type="match status" value="1"/>
</dbReference>
<feature type="active site" description="Proton acceptor" evidence="7">
    <location>
        <position position="236"/>
    </location>
</feature>
<dbReference type="PANTHER" id="PTHR43378:SF2">
    <property type="entry name" value="UDP-3-O-ACYLGLUCOSAMINE N-ACYLTRANSFERASE 1, MITOCHONDRIAL-RELATED"/>
    <property type="match status" value="1"/>
</dbReference>
<dbReference type="EMBL" id="OKRB01000113">
    <property type="protein sequence ID" value="SPE26280.1"/>
    <property type="molecule type" value="Genomic_DNA"/>
</dbReference>
<dbReference type="Pfam" id="PF04613">
    <property type="entry name" value="LpxD"/>
    <property type="match status" value="1"/>
</dbReference>
<dbReference type="Proteomes" id="UP000239735">
    <property type="component" value="Unassembled WGS sequence"/>
</dbReference>
<evidence type="ECO:0000256" key="2">
    <source>
        <dbReference type="ARBA" id="ARBA00022556"/>
    </source>
</evidence>
<dbReference type="Gene3D" id="3.40.1390.10">
    <property type="entry name" value="MurE/MurF, N-terminal domain"/>
    <property type="match status" value="1"/>
</dbReference>
<keyword evidence="4 7" id="KW-0677">Repeat</keyword>
<dbReference type="AlphaFoldDB" id="A0A2N9LST4"/>
<evidence type="ECO:0000313" key="11">
    <source>
        <dbReference type="Proteomes" id="UP000239735"/>
    </source>
</evidence>
<feature type="domain" description="UDP-3-O-[3-hydroxymyristoyl] glucosamine N-acyltransferase non-repeat region" evidence="8">
    <location>
        <begin position="19"/>
        <end position="83"/>
    </location>
</feature>
<dbReference type="CDD" id="cd03352">
    <property type="entry name" value="LbH_LpxD"/>
    <property type="match status" value="1"/>
</dbReference>
<comment type="pathway">
    <text evidence="7">Bacterial outer membrane biogenesis; LPS lipid A biosynthesis.</text>
</comment>
<evidence type="ECO:0000259" key="9">
    <source>
        <dbReference type="Pfam" id="PF25087"/>
    </source>
</evidence>
<dbReference type="GO" id="GO:0009245">
    <property type="term" value="P:lipid A biosynthetic process"/>
    <property type="evidence" value="ECO:0007669"/>
    <property type="project" value="UniProtKB-UniRule"/>
</dbReference>
<organism evidence="10 11">
    <name type="scientific">Candidatus Sulfuritelmatomonas gaucii</name>
    <dbReference type="NCBI Taxonomy" id="2043161"/>
    <lineage>
        <taxon>Bacteria</taxon>
        <taxon>Pseudomonadati</taxon>
        <taxon>Acidobacteriota</taxon>
        <taxon>Terriglobia</taxon>
        <taxon>Terriglobales</taxon>
        <taxon>Acidobacteriaceae</taxon>
        <taxon>Candidatus Sulfuritelmatomonas</taxon>
    </lineage>
</organism>
<dbReference type="NCBIfam" id="TIGR01853">
    <property type="entry name" value="lipid_A_lpxD"/>
    <property type="match status" value="1"/>
</dbReference>
<dbReference type="GO" id="GO:0016020">
    <property type="term" value="C:membrane"/>
    <property type="evidence" value="ECO:0007669"/>
    <property type="project" value="GOC"/>
</dbReference>
<evidence type="ECO:0000256" key="6">
    <source>
        <dbReference type="ARBA" id="ARBA00023315"/>
    </source>
</evidence>
<keyword evidence="5 7" id="KW-0443">Lipid metabolism</keyword>
<comment type="catalytic activity">
    <reaction evidence="7">
        <text>a UDP-3-O-[(3R)-3-hydroxyacyl]-alpha-D-glucosamine + a (3R)-hydroxyacyl-[ACP] = a UDP-2-N,3-O-bis[(3R)-3-hydroxyacyl]-alpha-D-glucosamine + holo-[ACP] + H(+)</text>
        <dbReference type="Rhea" id="RHEA:53836"/>
        <dbReference type="Rhea" id="RHEA-COMP:9685"/>
        <dbReference type="Rhea" id="RHEA-COMP:9945"/>
        <dbReference type="ChEBI" id="CHEBI:15378"/>
        <dbReference type="ChEBI" id="CHEBI:64479"/>
        <dbReference type="ChEBI" id="CHEBI:78827"/>
        <dbReference type="ChEBI" id="CHEBI:137740"/>
        <dbReference type="ChEBI" id="CHEBI:137748"/>
        <dbReference type="EC" id="2.3.1.191"/>
    </reaction>
</comment>